<reference evidence="4" key="1">
    <citation type="submission" date="2024-05" db="EMBL/GenBank/DDBJ databases">
        <title>WGS of Aeromonas isolates.</title>
        <authorList>
            <person name="Lee H."/>
        </authorList>
    </citation>
    <scope>NUCLEOTIDE SEQUENCE</scope>
    <source>
        <strain evidence="4">LP308</strain>
    </source>
</reference>
<accession>A0ABT7QHE6</accession>
<dbReference type="InterPro" id="IPR009057">
    <property type="entry name" value="Homeodomain-like_sf"/>
</dbReference>
<evidence type="ECO:0000313" key="4">
    <source>
        <dbReference type="EMBL" id="MDM5132856.1"/>
    </source>
</evidence>
<dbReference type="Proteomes" id="UP001168109">
    <property type="component" value="Unassembled WGS sequence"/>
</dbReference>
<dbReference type="Pfam" id="PF01527">
    <property type="entry name" value="HTH_Tnp_1"/>
    <property type="match status" value="1"/>
</dbReference>
<dbReference type="SUPFAM" id="SSF46689">
    <property type="entry name" value="Homeodomain-like"/>
    <property type="match status" value="1"/>
</dbReference>
<dbReference type="Gene3D" id="3.30.420.10">
    <property type="entry name" value="Ribonuclease H-like superfamily/Ribonuclease H"/>
    <property type="match status" value="1"/>
</dbReference>
<dbReference type="PANTHER" id="PTHR47515:SF2">
    <property type="entry name" value="INTEGRASE CORE DOMAIN PROTEIN"/>
    <property type="match status" value="1"/>
</dbReference>
<evidence type="ECO:0000313" key="5">
    <source>
        <dbReference type="Proteomes" id="UP001168109"/>
    </source>
</evidence>
<dbReference type="PROSITE" id="PS50994">
    <property type="entry name" value="INTEGRASE"/>
    <property type="match status" value="1"/>
</dbReference>
<dbReference type="PANTHER" id="PTHR47515">
    <property type="entry name" value="LOW CALCIUM RESPONSE LOCUS PROTEIN T"/>
    <property type="match status" value="1"/>
</dbReference>
<dbReference type="RefSeq" id="WP_156140442.1">
    <property type="nucleotide sequence ID" value="NZ_CDBL01000067.1"/>
</dbReference>
<dbReference type="InterPro" id="IPR001584">
    <property type="entry name" value="Integrase_cat-core"/>
</dbReference>
<dbReference type="SUPFAM" id="SSF53098">
    <property type="entry name" value="Ribonuclease H-like"/>
    <property type="match status" value="1"/>
</dbReference>
<gene>
    <name evidence="4" type="ORF">OB962_17940</name>
</gene>
<feature type="domain" description="Integrase catalytic" evidence="3">
    <location>
        <begin position="201"/>
        <end position="362"/>
    </location>
</feature>
<dbReference type="EMBL" id="JAOPLU010000007">
    <property type="protein sequence ID" value="MDM5132856.1"/>
    <property type="molecule type" value="Genomic_DNA"/>
</dbReference>
<comment type="caution">
    <text evidence="4">The sequence shown here is derived from an EMBL/GenBank/DDBJ whole genome shotgun (WGS) entry which is preliminary data.</text>
</comment>
<dbReference type="InterPro" id="IPR012337">
    <property type="entry name" value="RNaseH-like_sf"/>
</dbReference>
<evidence type="ECO:0000256" key="2">
    <source>
        <dbReference type="SAM" id="Coils"/>
    </source>
</evidence>
<evidence type="ECO:0000256" key="1">
    <source>
        <dbReference type="ARBA" id="ARBA00009964"/>
    </source>
</evidence>
<sequence length="370" mass="42834">MKTSRFSDAQIIAILKPAESSSPVPELCREHGISSATFYKWRAKFGGMGASLMARLKELEEENRRLKKMYAEERLKAEIIAEANSKKVVTPSARREMATKAVSLFAISIRLACNIFKVSEGCYRYQPMLADENQLIADWLLRITNSQRNWGFGLCFLYLRNIKGFAWNHKRVYRIYQELELNLRIKPKKRLVREKPQALAVPAQPNHCWSMDFMHDQLSEGRSVRLFNVIDDFNREALCIEVDFSLPASRVKRALEQVIEWRGKPAMILCDHGPEYISKVLKAWAAKQEITLGYIQPGNPQQNAYIERFNRTVRYDWLAHHLFGTLEELQEFATQWLWVYNHERPNMALDGYTPKAASGKGCMTSTFECP</sequence>
<dbReference type="Pfam" id="PF00665">
    <property type="entry name" value="rve"/>
    <property type="match status" value="1"/>
</dbReference>
<protein>
    <submittedName>
        <fullName evidence="4">IS3 family transposase</fullName>
    </submittedName>
</protein>
<dbReference type="InterPro" id="IPR048020">
    <property type="entry name" value="Transpos_IS3"/>
</dbReference>
<dbReference type="InterPro" id="IPR036397">
    <property type="entry name" value="RNaseH_sf"/>
</dbReference>
<proteinExistence type="inferred from homology"/>
<evidence type="ECO:0000259" key="3">
    <source>
        <dbReference type="PROSITE" id="PS50994"/>
    </source>
</evidence>
<keyword evidence="2" id="KW-0175">Coiled coil</keyword>
<dbReference type="InterPro" id="IPR002514">
    <property type="entry name" value="Transposase_8"/>
</dbReference>
<comment type="similarity">
    <text evidence="1">Belongs to the transposase 8 family.</text>
</comment>
<name>A0ABT7QHE6_9GAMM</name>
<dbReference type="NCBIfam" id="NF033516">
    <property type="entry name" value="transpos_IS3"/>
    <property type="match status" value="1"/>
</dbReference>
<keyword evidence="5" id="KW-1185">Reference proteome</keyword>
<organism evidence="4 5">
    <name type="scientific">Aeromonas piscicola</name>
    <dbReference type="NCBI Taxonomy" id="600645"/>
    <lineage>
        <taxon>Bacteria</taxon>
        <taxon>Pseudomonadati</taxon>
        <taxon>Pseudomonadota</taxon>
        <taxon>Gammaproteobacteria</taxon>
        <taxon>Aeromonadales</taxon>
        <taxon>Aeromonadaceae</taxon>
        <taxon>Aeromonas</taxon>
    </lineage>
</organism>
<feature type="coiled-coil region" evidence="2">
    <location>
        <begin position="49"/>
        <end position="76"/>
    </location>
</feature>